<dbReference type="GO" id="GO:0005524">
    <property type="term" value="F:ATP binding"/>
    <property type="evidence" value="ECO:0007669"/>
    <property type="project" value="UniProtKB-KW"/>
</dbReference>
<dbReference type="InterPro" id="IPR035965">
    <property type="entry name" value="PAS-like_dom_sf"/>
</dbReference>
<dbReference type="Gene3D" id="1.10.287.130">
    <property type="match status" value="1"/>
</dbReference>
<dbReference type="NCBIfam" id="TIGR00229">
    <property type="entry name" value="sensory_box"/>
    <property type="match status" value="3"/>
</dbReference>
<evidence type="ECO:0000256" key="13">
    <source>
        <dbReference type="ARBA" id="ARBA00023136"/>
    </source>
</evidence>
<evidence type="ECO:0000259" key="27">
    <source>
        <dbReference type="PROSITE" id="PS50894"/>
    </source>
</evidence>
<dbReference type="Gene3D" id="3.40.50.2300">
    <property type="match status" value="1"/>
</dbReference>
<evidence type="ECO:0000313" key="29">
    <source>
        <dbReference type="EMBL" id="SDK74187.1"/>
    </source>
</evidence>
<feature type="transmembrane region" description="Helical" evidence="22">
    <location>
        <begin position="234"/>
        <end position="256"/>
    </location>
</feature>
<dbReference type="EC" id="2.7.13.3" evidence="3"/>
<feature type="transmembrane region" description="Helical" evidence="22">
    <location>
        <begin position="158"/>
        <end position="180"/>
    </location>
</feature>
<keyword evidence="9" id="KW-0418">Kinase</keyword>
<comment type="catalytic activity">
    <reaction evidence="1">
        <text>ATP + protein L-histidine = ADP + protein N-phospho-L-histidine.</text>
        <dbReference type="EC" id="2.7.13.3"/>
    </reaction>
</comment>
<dbReference type="InterPro" id="IPR003661">
    <property type="entry name" value="HisK_dim/P_dom"/>
</dbReference>
<feature type="modified residue" description="Phosphohistidine" evidence="20">
    <location>
        <position position="1093"/>
    </location>
</feature>
<dbReference type="CDD" id="cd16922">
    <property type="entry name" value="HATPase_EvgS-ArcB-TorS-like"/>
    <property type="match status" value="1"/>
</dbReference>
<keyword evidence="4" id="KW-1003">Cell membrane</keyword>
<dbReference type="InterPro" id="IPR003594">
    <property type="entry name" value="HATPase_dom"/>
</dbReference>
<keyword evidence="12" id="KW-0902">Two-component regulatory system</keyword>
<keyword evidence="13 22" id="KW-0472">Membrane</keyword>
<dbReference type="PANTHER" id="PTHR45339">
    <property type="entry name" value="HYBRID SIGNAL TRANSDUCTION HISTIDINE KINASE J"/>
    <property type="match status" value="1"/>
</dbReference>
<dbReference type="FunFam" id="1.10.287.130:FF:000002">
    <property type="entry name" value="Two-component osmosensing histidine kinase"/>
    <property type="match status" value="1"/>
</dbReference>
<dbReference type="InterPro" id="IPR004358">
    <property type="entry name" value="Sig_transdc_His_kin-like_C"/>
</dbReference>
<dbReference type="InterPro" id="IPR011006">
    <property type="entry name" value="CheY-like_superfamily"/>
</dbReference>
<dbReference type="STRING" id="492660.SAMN05192566_2325"/>
<keyword evidence="30" id="KW-1185">Reference proteome</keyword>
<evidence type="ECO:0000259" key="28">
    <source>
        <dbReference type="PROSITE" id="PS50924"/>
    </source>
</evidence>
<dbReference type="PANTHER" id="PTHR45339:SF1">
    <property type="entry name" value="HYBRID SIGNAL TRANSDUCTION HISTIDINE KINASE J"/>
    <property type="match status" value="1"/>
</dbReference>
<dbReference type="RefSeq" id="WP_091472298.1">
    <property type="nucleotide sequence ID" value="NZ_FNFX01000004.1"/>
</dbReference>
<dbReference type="PROSITE" id="PS50894">
    <property type="entry name" value="HPT"/>
    <property type="match status" value="1"/>
</dbReference>
<feature type="modified residue" description="4-aspartylphosphate" evidence="21">
    <location>
        <position position="952"/>
    </location>
</feature>
<dbReference type="PRINTS" id="PR00344">
    <property type="entry name" value="BCTRLSENSOR"/>
</dbReference>
<keyword evidence="5 21" id="KW-0597">Phosphoprotein</keyword>
<evidence type="ECO:0000256" key="16">
    <source>
        <dbReference type="ARBA" id="ARBA00064003"/>
    </source>
</evidence>
<dbReference type="InterPro" id="IPR000700">
    <property type="entry name" value="PAS-assoc_C"/>
</dbReference>
<dbReference type="CDD" id="cd17546">
    <property type="entry name" value="REC_hyHK_CKI1_RcsC-like"/>
    <property type="match status" value="1"/>
</dbReference>
<evidence type="ECO:0000256" key="15">
    <source>
        <dbReference type="ARBA" id="ARBA00059827"/>
    </source>
</evidence>
<feature type="domain" description="MHYT" evidence="28">
    <location>
        <begin position="22"/>
        <end position="217"/>
    </location>
</feature>
<dbReference type="Gene3D" id="3.30.565.10">
    <property type="entry name" value="Histidine kinase-like ATPase, C-terminal domain"/>
    <property type="match status" value="1"/>
</dbReference>
<dbReference type="SUPFAM" id="SSF55785">
    <property type="entry name" value="PYP-like sensor domain (PAS domain)"/>
    <property type="match status" value="3"/>
</dbReference>
<evidence type="ECO:0000256" key="12">
    <source>
        <dbReference type="ARBA" id="ARBA00023012"/>
    </source>
</evidence>
<comment type="function">
    <text evidence="15">Putative oxygen sensor; modulates the activity of FixJ, a transcriptional activator of nitrogen fixation fixK gene. FixL probably acts as a kinase that phosphorylates FixJ.</text>
</comment>
<dbReference type="PROSITE" id="PS50110">
    <property type="entry name" value="RESPONSE_REGULATORY"/>
    <property type="match status" value="1"/>
</dbReference>
<feature type="domain" description="HPt" evidence="27">
    <location>
        <begin position="1054"/>
        <end position="1146"/>
    </location>
</feature>
<dbReference type="InterPro" id="IPR001789">
    <property type="entry name" value="Sig_transdc_resp-reg_receiver"/>
</dbReference>
<sequence>MDWYSIFFFREGTPTALLYGSYDGWLVALSALVAISSSMLAMQLTRLSRDQTSLLSQKLSLMASSVSLGAGIWAMHFIGMLAYDICTKVSYDPKITMISMMPGILASYYALNLMAENQLDYRKLLQGGLAVGAGIGAMHYTGMLAMQMVPILKFDLGWVLISVVVAVGLSTLSLWTGIFLNRKGAIPPKVSMLLGGLLMGSAITAMHYTGMASARFLGQTQPGFNPDDNQSMTLALVITLVTILIGIIATAINALIRYRQMLAAIKTSETRLSTILNTAVDGIVTINTTGKIVACNEAVEKLFGWTKAELVGQNISLLMPEPDRSSHLHYLKHYQATGQANIMGKGRDLDALKKDGTIFPIRLATGEARLPNETLYVGFITDLTQRKAIEEAVRQKDQQIQAMMSNIPGVTFRCSLEGDWNLQLISDAVLQMTGWQADDFLSGRMRFSPLIHPEDLARVRPIAAEAIGKLSNFAVEFRITDRSGHEKWIAATASPVLDKHGAPCAMDGVLLDITESKQRNAAYEGIVNAINYSTSMAEFTIEGMVITANQNFLSLLGYTLPEVQGKNHAIFCRDEGNLNEHHRQKWLALGRGESIQGEFLRYSKHGAQIWVNASYSPVRDVDGQVVKVVMFMVDISERKQMEQEILLAKEKAEQAASAKSTFLANMSHEIRTPMNSIMGFTELLLDTPMQPEQHHYLSTISQSARSLLYLLNDILDSAKLEKGMLELEMLDFSMRELVDSVISSLWLQARQKNLELKLSLDPQVAGYFQGAEHRIRQVLTNLLGNAVKFTETGYVELKVSPAGQDTIQFDIMDTGIGIAADRLESIFEPFTQADASMSRRFGGTGLGTTISKQLVELMHGQMTVTSIVGKGSCFSVTLPLKPGSTRHNAGESGTSQQSLPPLNILIADDIDQNRKLLSMMLEKLGHTIMLTANGQEAIEAWQAQSFDMILMDVQMPVVDGLTASVRIREMERTAGRTRTPIIALTASVLQQDRLAAKRAGMDGFASKPIEMPLLLTEMERVLNVSGSPRAESHSSQALSTKPIDLNKGSLLWGDQQTYLHEVNLYLLEIPRHSAALEIALRHNDHATLKMTAHANKGVSGNLALPGIQSIYDALEHLTTDTWQEGFELVERLQSSAGALQHTLQSLAAAHPQPAAVPPEPALLADTTQLVSWLQALRTLAAMAELDDSLTNKLMQQAPADWQQALNDIAQSLSDFNFDQAVVGLDNLLKHAAQRMIL</sequence>
<dbReference type="CDD" id="cd00082">
    <property type="entry name" value="HisKA"/>
    <property type="match status" value="1"/>
</dbReference>
<dbReference type="Pfam" id="PF00989">
    <property type="entry name" value="PAS"/>
    <property type="match status" value="1"/>
</dbReference>
<dbReference type="InterPro" id="IPR036641">
    <property type="entry name" value="HPT_dom_sf"/>
</dbReference>
<evidence type="ECO:0000256" key="7">
    <source>
        <dbReference type="ARBA" id="ARBA00022692"/>
    </source>
</evidence>
<dbReference type="InterPro" id="IPR013767">
    <property type="entry name" value="PAS_fold"/>
</dbReference>
<feature type="domain" description="Histidine kinase" evidence="23">
    <location>
        <begin position="665"/>
        <end position="882"/>
    </location>
</feature>
<feature type="domain" description="Response regulatory" evidence="24">
    <location>
        <begin position="903"/>
        <end position="1022"/>
    </location>
</feature>
<keyword evidence="8" id="KW-0547">Nucleotide-binding</keyword>
<evidence type="ECO:0000256" key="17">
    <source>
        <dbReference type="ARBA" id="ARBA00068150"/>
    </source>
</evidence>
<evidence type="ECO:0000256" key="8">
    <source>
        <dbReference type="ARBA" id="ARBA00022741"/>
    </source>
</evidence>
<evidence type="ECO:0000256" key="19">
    <source>
        <dbReference type="ARBA" id="ARBA00070616"/>
    </source>
</evidence>
<dbReference type="InterPro" id="IPR001610">
    <property type="entry name" value="PAC"/>
</dbReference>
<dbReference type="Proteomes" id="UP000198629">
    <property type="component" value="Unassembled WGS sequence"/>
</dbReference>
<feature type="domain" description="PAS" evidence="25">
    <location>
        <begin position="519"/>
        <end position="567"/>
    </location>
</feature>
<evidence type="ECO:0000256" key="4">
    <source>
        <dbReference type="ARBA" id="ARBA00022475"/>
    </source>
</evidence>
<dbReference type="SMART" id="SM00448">
    <property type="entry name" value="REC"/>
    <property type="match status" value="1"/>
</dbReference>
<dbReference type="SUPFAM" id="SSF47226">
    <property type="entry name" value="Histidine-containing phosphotransfer domain, HPT domain"/>
    <property type="match status" value="1"/>
</dbReference>
<dbReference type="InterPro" id="IPR036890">
    <property type="entry name" value="HATPase_C_sf"/>
</dbReference>
<feature type="transmembrane region" description="Helical" evidence="22">
    <location>
        <begin position="59"/>
        <end position="83"/>
    </location>
</feature>
<comment type="subunit">
    <text evidence="16">At low DSF concentrations, interacts with RpfF.</text>
</comment>
<feature type="domain" description="PAS" evidence="25">
    <location>
        <begin position="268"/>
        <end position="321"/>
    </location>
</feature>
<keyword evidence="10" id="KW-0067">ATP-binding</keyword>
<dbReference type="SMART" id="SM00086">
    <property type="entry name" value="PAC"/>
    <property type="match status" value="3"/>
</dbReference>
<dbReference type="Pfam" id="PF13426">
    <property type="entry name" value="PAS_9"/>
    <property type="match status" value="1"/>
</dbReference>
<feature type="domain" description="PAS" evidence="25">
    <location>
        <begin position="396"/>
        <end position="470"/>
    </location>
</feature>
<dbReference type="SMART" id="SM00091">
    <property type="entry name" value="PAS"/>
    <property type="match status" value="3"/>
</dbReference>
<dbReference type="Pfam" id="PF00512">
    <property type="entry name" value="HisKA"/>
    <property type="match status" value="1"/>
</dbReference>
<dbReference type="InterPro" id="IPR008207">
    <property type="entry name" value="Sig_transdc_His_kin_Hpt_dom"/>
</dbReference>
<dbReference type="Pfam" id="PF00072">
    <property type="entry name" value="Response_reg"/>
    <property type="match status" value="1"/>
</dbReference>
<evidence type="ECO:0000256" key="9">
    <source>
        <dbReference type="ARBA" id="ARBA00022777"/>
    </source>
</evidence>
<evidence type="ECO:0000256" key="21">
    <source>
        <dbReference type="PROSITE-ProRule" id="PRU00169"/>
    </source>
</evidence>
<feature type="transmembrane region" description="Helical" evidence="22">
    <location>
        <begin position="95"/>
        <end position="115"/>
    </location>
</feature>
<dbReference type="InterPro" id="IPR000014">
    <property type="entry name" value="PAS"/>
</dbReference>
<gene>
    <name evidence="29" type="ORF">SAMN05192566_2325</name>
</gene>
<feature type="domain" description="PAC" evidence="26">
    <location>
        <begin position="593"/>
        <end position="647"/>
    </location>
</feature>
<dbReference type="InterPro" id="IPR005467">
    <property type="entry name" value="His_kinase_dom"/>
</dbReference>
<evidence type="ECO:0000259" key="24">
    <source>
        <dbReference type="PROSITE" id="PS50110"/>
    </source>
</evidence>
<dbReference type="AlphaFoldDB" id="A0A1G9EDF9"/>
<comment type="function">
    <text evidence="14">Member of the two-component regulatory system BvgS/BvgA. Phosphorylates BvgA via a four-step phosphorelay in response to environmental signals.</text>
</comment>
<proteinExistence type="predicted"/>
<evidence type="ECO:0000313" key="30">
    <source>
        <dbReference type="Proteomes" id="UP000198629"/>
    </source>
</evidence>
<evidence type="ECO:0000256" key="5">
    <source>
        <dbReference type="ARBA" id="ARBA00022553"/>
    </source>
</evidence>
<feature type="transmembrane region" description="Helical" evidence="22">
    <location>
        <begin position="192"/>
        <end position="214"/>
    </location>
</feature>
<dbReference type="Gene3D" id="1.20.120.160">
    <property type="entry name" value="HPT domain"/>
    <property type="match status" value="1"/>
</dbReference>
<dbReference type="InterPro" id="IPR005330">
    <property type="entry name" value="MHYT_dom"/>
</dbReference>
<evidence type="ECO:0000259" key="23">
    <source>
        <dbReference type="PROSITE" id="PS50109"/>
    </source>
</evidence>
<evidence type="ECO:0000256" key="18">
    <source>
        <dbReference type="ARBA" id="ARBA00070152"/>
    </source>
</evidence>
<dbReference type="SMART" id="SM00387">
    <property type="entry name" value="HATPase_c"/>
    <property type="match status" value="1"/>
</dbReference>
<dbReference type="Pfam" id="PF03707">
    <property type="entry name" value="MHYT"/>
    <property type="match status" value="3"/>
</dbReference>
<dbReference type="FunFam" id="3.30.450.20:FF:000060">
    <property type="entry name" value="Sensor protein FixL"/>
    <property type="match status" value="1"/>
</dbReference>
<dbReference type="EMBL" id="FNFX01000004">
    <property type="protein sequence ID" value="SDK74187.1"/>
    <property type="molecule type" value="Genomic_DNA"/>
</dbReference>
<keyword evidence="6" id="KW-0808">Transferase</keyword>
<comment type="subcellular location">
    <subcellularLocation>
        <location evidence="2">Cell membrane</location>
        <topology evidence="2">Multi-pass membrane protein</topology>
    </subcellularLocation>
</comment>
<evidence type="ECO:0000259" key="25">
    <source>
        <dbReference type="PROSITE" id="PS50112"/>
    </source>
</evidence>
<dbReference type="InterPro" id="IPR036097">
    <property type="entry name" value="HisK_dim/P_sf"/>
</dbReference>
<dbReference type="Pfam" id="PF08447">
    <property type="entry name" value="PAS_3"/>
    <property type="match status" value="1"/>
</dbReference>
<evidence type="ECO:0000256" key="10">
    <source>
        <dbReference type="ARBA" id="ARBA00022840"/>
    </source>
</evidence>
<feature type="domain" description="PAC" evidence="26">
    <location>
        <begin position="473"/>
        <end position="525"/>
    </location>
</feature>
<evidence type="ECO:0000256" key="11">
    <source>
        <dbReference type="ARBA" id="ARBA00022989"/>
    </source>
</evidence>
<name>A0A1G9EDF9_9PROT</name>
<dbReference type="PROSITE" id="PS50112">
    <property type="entry name" value="PAS"/>
    <property type="match status" value="3"/>
</dbReference>
<keyword evidence="11 22" id="KW-1133">Transmembrane helix</keyword>
<dbReference type="SUPFAM" id="SSF47384">
    <property type="entry name" value="Homodimeric domain of signal transducing histidine kinase"/>
    <property type="match status" value="1"/>
</dbReference>
<organism evidence="29 30">
    <name type="scientific">Methylophilus rhizosphaerae</name>
    <dbReference type="NCBI Taxonomy" id="492660"/>
    <lineage>
        <taxon>Bacteria</taxon>
        <taxon>Pseudomonadati</taxon>
        <taxon>Pseudomonadota</taxon>
        <taxon>Betaproteobacteria</taxon>
        <taxon>Nitrosomonadales</taxon>
        <taxon>Methylophilaceae</taxon>
        <taxon>Methylophilus</taxon>
    </lineage>
</organism>
<dbReference type="CDD" id="cd00130">
    <property type="entry name" value="PAS"/>
    <property type="match status" value="3"/>
</dbReference>
<dbReference type="InterPro" id="IPR013655">
    <property type="entry name" value="PAS_fold_3"/>
</dbReference>
<feature type="transmembrane region" description="Helical" evidence="22">
    <location>
        <begin position="127"/>
        <end position="146"/>
    </location>
</feature>
<evidence type="ECO:0000259" key="26">
    <source>
        <dbReference type="PROSITE" id="PS50113"/>
    </source>
</evidence>
<dbReference type="SMART" id="SM00388">
    <property type="entry name" value="HisKA"/>
    <property type="match status" value="1"/>
</dbReference>
<dbReference type="Gene3D" id="3.30.450.20">
    <property type="entry name" value="PAS domain"/>
    <property type="match status" value="3"/>
</dbReference>
<keyword evidence="7 22" id="KW-0812">Transmembrane</keyword>
<dbReference type="PROSITE" id="PS50113">
    <property type="entry name" value="PAC"/>
    <property type="match status" value="3"/>
</dbReference>
<dbReference type="GO" id="GO:0006355">
    <property type="term" value="P:regulation of DNA-templated transcription"/>
    <property type="evidence" value="ECO:0007669"/>
    <property type="project" value="InterPro"/>
</dbReference>
<dbReference type="GO" id="GO:0005886">
    <property type="term" value="C:plasma membrane"/>
    <property type="evidence" value="ECO:0007669"/>
    <property type="project" value="UniProtKB-SubCell"/>
</dbReference>
<evidence type="ECO:0000256" key="2">
    <source>
        <dbReference type="ARBA" id="ARBA00004651"/>
    </source>
</evidence>
<evidence type="ECO:0000256" key="20">
    <source>
        <dbReference type="PROSITE-ProRule" id="PRU00110"/>
    </source>
</evidence>
<evidence type="ECO:0000256" key="1">
    <source>
        <dbReference type="ARBA" id="ARBA00000085"/>
    </source>
</evidence>
<feature type="domain" description="PAC" evidence="26">
    <location>
        <begin position="345"/>
        <end position="395"/>
    </location>
</feature>
<accession>A0A1G9EDF9</accession>
<dbReference type="PROSITE" id="PS50924">
    <property type="entry name" value="MHYT"/>
    <property type="match status" value="1"/>
</dbReference>
<evidence type="ECO:0000256" key="3">
    <source>
        <dbReference type="ARBA" id="ARBA00012438"/>
    </source>
</evidence>
<dbReference type="GO" id="GO:0000155">
    <property type="term" value="F:phosphorelay sensor kinase activity"/>
    <property type="evidence" value="ECO:0007669"/>
    <property type="project" value="InterPro"/>
</dbReference>
<protein>
    <recommendedName>
        <fullName evidence="19">Sensor protein FixL</fullName>
        <ecNumber evidence="3">2.7.13.3</ecNumber>
    </recommendedName>
    <alternativeName>
        <fullName evidence="17">Sensory/regulatory protein RpfC</fullName>
    </alternativeName>
    <alternativeName>
        <fullName evidence="18">Virulence sensor protein BvgS</fullName>
    </alternativeName>
</protein>
<dbReference type="SUPFAM" id="SSF52172">
    <property type="entry name" value="CheY-like"/>
    <property type="match status" value="1"/>
</dbReference>
<dbReference type="OrthoDB" id="8552871at2"/>
<reference evidence="30" key="1">
    <citation type="submission" date="2016-10" db="EMBL/GenBank/DDBJ databases">
        <authorList>
            <person name="Varghese N."/>
            <person name="Submissions S."/>
        </authorList>
    </citation>
    <scope>NUCLEOTIDE SEQUENCE [LARGE SCALE GENOMIC DNA]</scope>
    <source>
        <strain evidence="30">CBMB127</strain>
    </source>
</reference>
<dbReference type="SUPFAM" id="SSF55874">
    <property type="entry name" value="ATPase domain of HSP90 chaperone/DNA topoisomerase II/histidine kinase"/>
    <property type="match status" value="1"/>
</dbReference>
<evidence type="ECO:0000256" key="14">
    <source>
        <dbReference type="ARBA" id="ARBA00058004"/>
    </source>
</evidence>
<dbReference type="PROSITE" id="PS50109">
    <property type="entry name" value="HIS_KIN"/>
    <property type="match status" value="1"/>
</dbReference>
<dbReference type="Pfam" id="PF02518">
    <property type="entry name" value="HATPase_c"/>
    <property type="match status" value="1"/>
</dbReference>
<feature type="transmembrane region" description="Helical" evidence="22">
    <location>
        <begin position="25"/>
        <end position="47"/>
    </location>
</feature>
<dbReference type="FunFam" id="3.30.565.10:FF:000010">
    <property type="entry name" value="Sensor histidine kinase RcsC"/>
    <property type="match status" value="1"/>
</dbReference>
<evidence type="ECO:0000256" key="22">
    <source>
        <dbReference type="PROSITE-ProRule" id="PRU00244"/>
    </source>
</evidence>
<evidence type="ECO:0000256" key="6">
    <source>
        <dbReference type="ARBA" id="ARBA00022679"/>
    </source>
</evidence>